<dbReference type="GO" id="GO:0016020">
    <property type="term" value="C:membrane"/>
    <property type="evidence" value="ECO:0007669"/>
    <property type="project" value="InterPro"/>
</dbReference>
<keyword evidence="7" id="KW-1133">Transmembrane helix</keyword>
<proteinExistence type="inferred from homology"/>
<dbReference type="InterPro" id="IPR013747">
    <property type="entry name" value="ACP_syn_III_C"/>
</dbReference>
<keyword evidence="11" id="KW-1185">Reference proteome</keyword>
<evidence type="ECO:0000313" key="11">
    <source>
        <dbReference type="Proteomes" id="UP000298416"/>
    </source>
</evidence>
<reference evidence="10" key="2">
    <citation type="submission" date="2020-08" db="EMBL/GenBank/DDBJ databases">
        <title>Plant Genome Project.</title>
        <authorList>
            <person name="Zhang R.-G."/>
        </authorList>
    </citation>
    <scope>NUCLEOTIDE SEQUENCE</scope>
    <source>
        <strain evidence="10">Huo1</strain>
        <tissue evidence="10">Leaf</tissue>
    </source>
</reference>
<dbReference type="Pfam" id="PF08541">
    <property type="entry name" value="ACP_syn_III_C"/>
    <property type="match status" value="1"/>
</dbReference>
<evidence type="ECO:0000256" key="3">
    <source>
        <dbReference type="ARBA" id="ARBA00022679"/>
    </source>
</evidence>
<evidence type="ECO:0000256" key="4">
    <source>
        <dbReference type="ARBA" id="ARBA00023315"/>
    </source>
</evidence>
<evidence type="ECO:0000256" key="7">
    <source>
        <dbReference type="SAM" id="Phobius"/>
    </source>
</evidence>
<dbReference type="InterPro" id="IPR013601">
    <property type="entry name" value="FAE1_typ3_polyketide_synth"/>
</dbReference>
<keyword evidence="4 6" id="KW-0012">Acyltransferase</keyword>
<dbReference type="Gene3D" id="3.40.47.10">
    <property type="match status" value="1"/>
</dbReference>
<organism evidence="10">
    <name type="scientific">Salvia splendens</name>
    <name type="common">Scarlet sage</name>
    <dbReference type="NCBI Taxonomy" id="180675"/>
    <lineage>
        <taxon>Eukaryota</taxon>
        <taxon>Viridiplantae</taxon>
        <taxon>Streptophyta</taxon>
        <taxon>Embryophyta</taxon>
        <taxon>Tracheophyta</taxon>
        <taxon>Spermatophyta</taxon>
        <taxon>Magnoliopsida</taxon>
        <taxon>eudicotyledons</taxon>
        <taxon>Gunneridae</taxon>
        <taxon>Pentapetalae</taxon>
        <taxon>asterids</taxon>
        <taxon>lamiids</taxon>
        <taxon>Lamiales</taxon>
        <taxon>Lamiaceae</taxon>
        <taxon>Nepetoideae</taxon>
        <taxon>Mentheae</taxon>
        <taxon>Salviinae</taxon>
        <taxon>Salvia</taxon>
        <taxon>Salvia subgen. Calosphace</taxon>
        <taxon>core Calosphace</taxon>
    </lineage>
</organism>
<dbReference type="InterPro" id="IPR012392">
    <property type="entry name" value="3-ktacl-CoA_syn"/>
</dbReference>
<name>A0A8X8ZDC8_SALSN</name>
<dbReference type="GO" id="GO:0009922">
    <property type="term" value="F:fatty acid elongase activity"/>
    <property type="evidence" value="ECO:0007669"/>
    <property type="project" value="UniProtKB-EC"/>
</dbReference>
<evidence type="ECO:0000256" key="2">
    <source>
        <dbReference type="ARBA" id="ARBA00005531"/>
    </source>
</evidence>
<evidence type="ECO:0000313" key="10">
    <source>
        <dbReference type="EMBL" id="KAG6400547.1"/>
    </source>
</evidence>
<evidence type="ECO:0000259" key="8">
    <source>
        <dbReference type="Pfam" id="PF08392"/>
    </source>
</evidence>
<dbReference type="PANTHER" id="PTHR31561">
    <property type="entry name" value="3-KETOACYL-COA SYNTHASE"/>
    <property type="match status" value="1"/>
</dbReference>
<evidence type="ECO:0000256" key="1">
    <source>
        <dbReference type="ARBA" id="ARBA00005194"/>
    </source>
</evidence>
<dbReference type="Proteomes" id="UP000298416">
    <property type="component" value="Unassembled WGS sequence"/>
</dbReference>
<evidence type="ECO:0000256" key="5">
    <source>
        <dbReference type="ARBA" id="ARBA00047375"/>
    </source>
</evidence>
<comment type="pathway">
    <text evidence="1 6">Lipid metabolism; fatty acid biosynthesis.</text>
</comment>
<keyword evidence="7" id="KW-0812">Transmembrane</keyword>
<evidence type="ECO:0000256" key="6">
    <source>
        <dbReference type="PIRNR" id="PIRNR036417"/>
    </source>
</evidence>
<dbReference type="EC" id="2.3.1.-" evidence="6"/>
<dbReference type="SUPFAM" id="SSF53901">
    <property type="entry name" value="Thiolase-like"/>
    <property type="match status" value="2"/>
</dbReference>
<evidence type="ECO:0000259" key="9">
    <source>
        <dbReference type="Pfam" id="PF08541"/>
    </source>
</evidence>
<dbReference type="PIRSF" id="PIRSF036417">
    <property type="entry name" value="3-ktacl-CoA_syn"/>
    <property type="match status" value="1"/>
</dbReference>
<sequence>MQHLSQSQTQNKMAPKNLKILSNQCYHHITTNALFLIIPSLLFAAIHHLSIINLNHLYNDSLTAAAAILSLCISLSYFLRPRKVYLVDFACYRHDPAFSTARDVITEKMSTLLSPESLSFVTKVMERSGAGDETFVYGLRDFPPKSSFECAREEAEIVLCGAVDDLMAKTGVEAARIGVVVVNVSTFNPVPSLSAMVVNRYKLREDVLTYNLGGMGCSAGLIAVDLAKRLLQVQRNSYALIVSLECPTSGHYLGPDKSKLLSNCLFRMGASALLLSNRPSDRRTSKYELTLTLRTHRGADDRSYNCVSQQPDNDGALGITISKDLPAVAGEALKANITALGPLVLPVSEKLTFLATLIRRKWLHMKGLEPYVPDFKAAFEHFCVHAGGKAVLDAVEASLRLRAWDMEPARMTLYRYCNTSSSSVWYQLAYAEAKGRVRRGDRVWQLGFGSGFKCASGVWRALRTIPPHEVDNPWLHVIDQYPISLPN</sequence>
<dbReference type="CDD" id="cd00831">
    <property type="entry name" value="CHS_like"/>
    <property type="match status" value="1"/>
</dbReference>
<gene>
    <name evidence="10" type="ORF">SASPL_137387</name>
</gene>
<reference evidence="10" key="1">
    <citation type="submission" date="2018-01" db="EMBL/GenBank/DDBJ databases">
        <authorList>
            <person name="Mao J.F."/>
        </authorList>
    </citation>
    <scope>NUCLEOTIDE SEQUENCE</scope>
    <source>
        <strain evidence="10">Huo1</strain>
        <tissue evidence="10">Leaf</tissue>
    </source>
</reference>
<keyword evidence="3 6" id="KW-0808">Transferase</keyword>
<dbReference type="AlphaFoldDB" id="A0A8X8ZDC8"/>
<protein>
    <recommendedName>
        <fullName evidence="6">3-ketoacyl-CoA synthase</fullName>
        <ecNumber evidence="6">2.3.1.-</ecNumber>
    </recommendedName>
</protein>
<dbReference type="GO" id="GO:0006633">
    <property type="term" value="P:fatty acid biosynthetic process"/>
    <property type="evidence" value="ECO:0007669"/>
    <property type="project" value="InterPro"/>
</dbReference>
<dbReference type="EMBL" id="PNBA02000014">
    <property type="protein sequence ID" value="KAG6400547.1"/>
    <property type="molecule type" value="Genomic_DNA"/>
</dbReference>
<comment type="caution">
    <text evidence="10">The sequence shown here is derived from an EMBL/GenBank/DDBJ whole genome shotgun (WGS) entry which is preliminary data.</text>
</comment>
<dbReference type="Pfam" id="PF08392">
    <property type="entry name" value="FAE1_CUT1_RppA"/>
    <property type="match status" value="1"/>
</dbReference>
<accession>A0A8X8ZDC8</accession>
<feature type="transmembrane region" description="Helical" evidence="7">
    <location>
        <begin position="29"/>
        <end position="49"/>
    </location>
</feature>
<dbReference type="InterPro" id="IPR016039">
    <property type="entry name" value="Thiolase-like"/>
</dbReference>
<feature type="domain" description="FAE" evidence="8">
    <location>
        <begin position="79"/>
        <end position="362"/>
    </location>
</feature>
<feature type="domain" description="Beta-ketoacyl-[acyl-carrier-protein] synthase III C-terminal" evidence="9">
    <location>
        <begin position="380"/>
        <end position="460"/>
    </location>
</feature>
<keyword evidence="7" id="KW-0472">Membrane</keyword>
<feature type="transmembrane region" description="Helical" evidence="7">
    <location>
        <begin position="61"/>
        <end position="79"/>
    </location>
</feature>
<comment type="catalytic activity">
    <reaction evidence="5">
        <text>a very-long-chain acyl-CoA + malonyl-CoA + H(+) = a very-long-chain 3-oxoacyl-CoA + CO2 + CoA</text>
        <dbReference type="Rhea" id="RHEA:32727"/>
        <dbReference type="ChEBI" id="CHEBI:15378"/>
        <dbReference type="ChEBI" id="CHEBI:16526"/>
        <dbReference type="ChEBI" id="CHEBI:57287"/>
        <dbReference type="ChEBI" id="CHEBI:57384"/>
        <dbReference type="ChEBI" id="CHEBI:90725"/>
        <dbReference type="ChEBI" id="CHEBI:90736"/>
        <dbReference type="EC" id="2.3.1.199"/>
    </reaction>
</comment>
<comment type="similarity">
    <text evidence="2 6">Belongs to the thiolase-like superfamily. Chalcone/stilbene synthases family.</text>
</comment>